<dbReference type="EMBL" id="OW240914">
    <property type="protein sequence ID" value="CAH2278572.1"/>
    <property type="molecule type" value="Genomic_DNA"/>
</dbReference>
<evidence type="ECO:0000313" key="4">
    <source>
        <dbReference type="EMBL" id="CAH2278572.1"/>
    </source>
</evidence>
<evidence type="ECO:0000259" key="3">
    <source>
        <dbReference type="Pfam" id="PF04572"/>
    </source>
</evidence>
<dbReference type="Gene3D" id="3.90.550.20">
    <property type="match status" value="1"/>
</dbReference>
<keyword evidence="2" id="KW-0808">Transferase</keyword>
<dbReference type="GO" id="GO:0006493">
    <property type="term" value="P:protein O-linked glycosylation"/>
    <property type="evidence" value="ECO:0007669"/>
    <property type="project" value="TreeGrafter"/>
</dbReference>
<protein>
    <submittedName>
        <fullName evidence="4">Alpha-1,4-N-acetylglucosaminyltransferase-like</fullName>
    </submittedName>
</protein>
<organism evidence="4 5">
    <name type="scientific">Pelobates cultripes</name>
    <name type="common">Western spadefoot toad</name>
    <dbReference type="NCBI Taxonomy" id="61616"/>
    <lineage>
        <taxon>Eukaryota</taxon>
        <taxon>Metazoa</taxon>
        <taxon>Chordata</taxon>
        <taxon>Craniata</taxon>
        <taxon>Vertebrata</taxon>
        <taxon>Euteleostomi</taxon>
        <taxon>Amphibia</taxon>
        <taxon>Batrachia</taxon>
        <taxon>Anura</taxon>
        <taxon>Pelobatoidea</taxon>
        <taxon>Pelobatidae</taxon>
        <taxon>Pelobates</taxon>
    </lineage>
</organism>
<comment type="similarity">
    <text evidence="1">Belongs to the glycosyltransferase 32 family.</text>
</comment>
<dbReference type="GO" id="GO:0008375">
    <property type="term" value="F:acetylglucosaminyltransferase activity"/>
    <property type="evidence" value="ECO:0007669"/>
    <property type="project" value="TreeGrafter"/>
</dbReference>
<dbReference type="SUPFAM" id="SSF53448">
    <property type="entry name" value="Nucleotide-diphospho-sugar transferases"/>
    <property type="match status" value="1"/>
</dbReference>
<dbReference type="AlphaFoldDB" id="A0AAD1W066"/>
<gene>
    <name evidence="4" type="ORF">PECUL_23A029140</name>
</gene>
<proteinExistence type="inferred from homology"/>
<reference evidence="4" key="1">
    <citation type="submission" date="2022-03" db="EMBL/GenBank/DDBJ databases">
        <authorList>
            <person name="Alioto T."/>
            <person name="Alioto T."/>
            <person name="Gomez Garrido J."/>
        </authorList>
    </citation>
    <scope>NUCLEOTIDE SEQUENCE</scope>
</reference>
<dbReference type="InterPro" id="IPR007652">
    <property type="entry name" value="A1-4-GlycosylTfrase_dom"/>
</dbReference>
<feature type="domain" description="Alpha 1,4-glycosyltransferase" evidence="3">
    <location>
        <begin position="34"/>
        <end position="157"/>
    </location>
</feature>
<accession>A0AAD1W066</accession>
<sequence>MDTDIISIRPVPEDNFLTAEAQEVLNNAVLGLPAHHNFTWNSMEDFVKNYKGNVWGNQGPHLFTRVLKKFCNISRFESVQDLVCKNVSYLYPQRYYPIPYASWKKYYQAWEKFPTFDESYALHIWNKMNKQKKTMVPGSKTLMEHLYQQHCPTTYGAI</sequence>
<dbReference type="PANTHER" id="PTHR12042">
    <property type="entry name" value="LACTOSYLCERAMIDE 4-ALPHA-GALACTOSYLTRANSFERASE ALPHA- 1,4-GALACTOSYLTRANSFERASE"/>
    <property type="match status" value="1"/>
</dbReference>
<name>A0AAD1W066_PELCU</name>
<feature type="non-terminal residue" evidence="4">
    <location>
        <position position="158"/>
    </location>
</feature>
<evidence type="ECO:0000313" key="5">
    <source>
        <dbReference type="Proteomes" id="UP001295444"/>
    </source>
</evidence>
<dbReference type="Proteomes" id="UP001295444">
    <property type="component" value="Chromosome 03"/>
</dbReference>
<dbReference type="InterPro" id="IPR029044">
    <property type="entry name" value="Nucleotide-diphossugar_trans"/>
</dbReference>
<dbReference type="PANTHER" id="PTHR12042:SF16">
    <property type="entry name" value="ALPHA-1,4-N-ACETYLGLUCOSAMINYLTRANSFERASE"/>
    <property type="match status" value="1"/>
</dbReference>
<dbReference type="Pfam" id="PF04572">
    <property type="entry name" value="Gb3_synth"/>
    <property type="match status" value="1"/>
</dbReference>
<keyword evidence="5" id="KW-1185">Reference proteome</keyword>
<evidence type="ECO:0000256" key="2">
    <source>
        <dbReference type="ARBA" id="ARBA00022679"/>
    </source>
</evidence>
<evidence type="ECO:0000256" key="1">
    <source>
        <dbReference type="ARBA" id="ARBA00009003"/>
    </source>
</evidence>
<dbReference type="InterPro" id="IPR051981">
    <property type="entry name" value="Glycosyltransf_32"/>
</dbReference>